<protein>
    <submittedName>
        <fullName evidence="1">Uncharacterized protein</fullName>
    </submittedName>
</protein>
<sequence length="938" mass="100585">MSPRTTSGPRRYKLRVNFVGLDAYDRDENVLPYRKLIYIAYENESIRNVCEGINTLFAKLYPEDGHNKVVRLRDSFMCDVSDDFIVSDVFDESPEVYAAMKGLSVSDDLPESALLSTSNDHQRIAVRPKRKRYTLTPCRDMVPLLIDRRESMPLEVAARNGCSPDGIVESTDGSKRLRLDSSSSKMTNQRRYGTESPELGSSGDKHEFTNVLVSTATSAAALGITSRTNVIKNSLSGTSRPGIWINRDSHVFSAIAPSYISGIGLDIAEGTPNSEAMSPELGQHIYQLQNPHPEAELSPSVDEEPSSEQADGVGSRDDNEPSAHNTTATSPPTTRSSARIAKNQTKDLVSTTPAASKLTEKAAIKPEPELEADADSDSTQMDAESVAPTSTANTEIAAAAASATPSSDVIGEGEESSETESSDGSDMEVDDDNVKFKADAEADESSDEASGSDDEEESSDDEAAEEDIVKTEPGVEAEESSEEEEEEEEEDESSEEDADKITVKIEPGTEVEVEEGESDEGSDEESNGEEEADVAVVKTEPNVEEEEEGESSEDEDSGDEEASSDEEADEFIVKAEPGAEEEQGEEEESEEEEASGDSEVVVVKVEPAANIVSVADAKANEDEAESSDEESGSASESNSGESDDYSDSDGDTESETESELRASVKSKVASSAGASDDKDAISVIKDKLTEHMSVAAPQTPVQSKQRPPALDASKFSTPSKKLDSAVPDTPISPSRRKIHLRKPLAVENESDSSDSDSDSDSQPRKLAKLPILGTPITVRRISGVLELAKTQRVGVGREGSGIMSISQMAKEKPYDEMRKKMAKIAATRVTSSLQSTPAASAKATPQQTREPSPENESDSDSSSSSNSDSNSEPDSDSSSDDDDDDNVKNGGRANGKNVTIKAPESSQSMQRRPIRFAGANSLTTSAKARRRKSALLNM</sequence>
<proteinExistence type="predicted"/>
<evidence type="ECO:0000313" key="2">
    <source>
        <dbReference type="Proteomes" id="UP001150581"/>
    </source>
</evidence>
<name>A0ACC1ITC5_9FUNG</name>
<accession>A0ACC1ITC5</accession>
<reference evidence="1" key="1">
    <citation type="submission" date="2022-07" db="EMBL/GenBank/DDBJ databases">
        <title>Phylogenomic reconstructions and comparative analyses of Kickxellomycotina fungi.</title>
        <authorList>
            <person name="Reynolds N.K."/>
            <person name="Stajich J.E."/>
            <person name="Barry K."/>
            <person name="Grigoriev I.V."/>
            <person name="Crous P."/>
            <person name="Smith M.E."/>
        </authorList>
    </citation>
    <scope>NUCLEOTIDE SEQUENCE</scope>
    <source>
        <strain evidence="1">Benny 63K</strain>
    </source>
</reference>
<keyword evidence="2" id="KW-1185">Reference proteome</keyword>
<gene>
    <name evidence="1" type="ORF">LPJ66_001415</name>
</gene>
<comment type="caution">
    <text evidence="1">The sequence shown here is derived from an EMBL/GenBank/DDBJ whole genome shotgun (WGS) entry which is preliminary data.</text>
</comment>
<organism evidence="1 2">
    <name type="scientific">Kickxella alabastrina</name>
    <dbReference type="NCBI Taxonomy" id="61397"/>
    <lineage>
        <taxon>Eukaryota</taxon>
        <taxon>Fungi</taxon>
        <taxon>Fungi incertae sedis</taxon>
        <taxon>Zoopagomycota</taxon>
        <taxon>Kickxellomycotina</taxon>
        <taxon>Kickxellomycetes</taxon>
        <taxon>Kickxellales</taxon>
        <taxon>Kickxellaceae</taxon>
        <taxon>Kickxella</taxon>
    </lineage>
</organism>
<evidence type="ECO:0000313" key="1">
    <source>
        <dbReference type="EMBL" id="KAJ1900528.1"/>
    </source>
</evidence>
<dbReference type="Proteomes" id="UP001150581">
    <property type="component" value="Unassembled WGS sequence"/>
</dbReference>
<dbReference type="EMBL" id="JANBPG010000075">
    <property type="protein sequence ID" value="KAJ1900528.1"/>
    <property type="molecule type" value="Genomic_DNA"/>
</dbReference>